<dbReference type="InterPro" id="IPR053185">
    <property type="entry name" value="SET_domain_protein"/>
</dbReference>
<dbReference type="GO" id="GO:0016279">
    <property type="term" value="F:protein-lysine N-methyltransferase activity"/>
    <property type="evidence" value="ECO:0000318"/>
    <property type="project" value="GO_Central"/>
</dbReference>
<feature type="region of interest" description="Disordered" evidence="1">
    <location>
        <begin position="212"/>
        <end position="247"/>
    </location>
</feature>
<dbReference type="EMBL" id="AE017351">
    <property type="protein sequence ID" value="AAW46247.2"/>
    <property type="molecule type" value="Genomic_DNA"/>
</dbReference>
<feature type="compositionally biased region" description="Polar residues" evidence="1">
    <location>
        <begin position="157"/>
        <end position="170"/>
    </location>
</feature>
<dbReference type="InterPro" id="IPR046341">
    <property type="entry name" value="SET_dom_sf"/>
</dbReference>
<proteinExistence type="predicted"/>
<keyword evidence="3" id="KW-1185">Reference proteome</keyword>
<dbReference type="PANTHER" id="PTHR47332">
    <property type="entry name" value="SET DOMAIN-CONTAINING PROTEIN 5"/>
    <property type="match status" value="1"/>
</dbReference>
<evidence type="ECO:0000313" key="2">
    <source>
        <dbReference type="EMBL" id="AAW46247.2"/>
    </source>
</evidence>
<dbReference type="AlphaFoldDB" id="Q5K945"/>
<dbReference type="eggNOG" id="KOG2084">
    <property type="taxonomic scope" value="Eukaryota"/>
</dbReference>
<protein>
    <recommendedName>
        <fullName evidence="4">SET domain-containing protein</fullName>
    </recommendedName>
</protein>
<dbReference type="Proteomes" id="UP000002149">
    <property type="component" value="Chromosome 11"/>
</dbReference>
<feature type="compositionally biased region" description="Basic and acidic residues" evidence="1">
    <location>
        <begin position="212"/>
        <end position="229"/>
    </location>
</feature>
<feature type="region of interest" description="Disordered" evidence="1">
    <location>
        <begin position="260"/>
        <end position="280"/>
    </location>
</feature>
<dbReference type="STRING" id="214684.Q5K945"/>
<feature type="region of interest" description="Disordered" evidence="1">
    <location>
        <begin position="780"/>
        <end position="804"/>
    </location>
</feature>
<feature type="compositionally biased region" description="Basic and acidic residues" evidence="1">
    <location>
        <begin position="315"/>
        <end position="362"/>
    </location>
</feature>
<feature type="compositionally biased region" description="Basic and acidic residues" evidence="1">
    <location>
        <begin position="380"/>
        <end position="396"/>
    </location>
</feature>
<evidence type="ECO:0008006" key="4">
    <source>
        <dbReference type="Google" id="ProtNLM"/>
    </source>
</evidence>
<feature type="region of interest" description="Disordered" evidence="1">
    <location>
        <begin position="149"/>
        <end position="180"/>
    </location>
</feature>
<dbReference type="KEGG" id="cne:CNK03260"/>
<dbReference type="OrthoDB" id="10379707at2759"/>
<reference evidence="2 3" key="1">
    <citation type="journal article" date="2005" name="Science">
        <title>The genome of the basidiomycetous yeast and human pathogen Cryptococcus neoformans.</title>
        <authorList>
            <person name="Loftus B.J."/>
            <person name="Fung E."/>
            <person name="Roncaglia P."/>
            <person name="Rowley D."/>
            <person name="Amedeo P."/>
            <person name="Bruno D."/>
            <person name="Vamathevan J."/>
            <person name="Miranda M."/>
            <person name="Anderson I.J."/>
            <person name="Fraser J.A."/>
            <person name="Allen J.E."/>
            <person name="Bosdet I.E."/>
            <person name="Brent M.R."/>
            <person name="Chiu R."/>
            <person name="Doering T.L."/>
            <person name="Donlin M.J."/>
            <person name="D'Souza C.A."/>
            <person name="Fox D.S."/>
            <person name="Grinberg V."/>
            <person name="Fu J."/>
            <person name="Fukushima M."/>
            <person name="Haas B.J."/>
            <person name="Huang J.C."/>
            <person name="Janbon G."/>
            <person name="Jones S.J."/>
            <person name="Koo H.L."/>
            <person name="Krzywinski M.I."/>
            <person name="Kwon-Chung J.K."/>
            <person name="Lengeler K.B."/>
            <person name="Maiti R."/>
            <person name="Marra M.A."/>
            <person name="Marra R.E."/>
            <person name="Mathewson C.A."/>
            <person name="Mitchell T.G."/>
            <person name="Pertea M."/>
            <person name="Riggs F.R."/>
            <person name="Salzberg S.L."/>
            <person name="Schein J.E."/>
            <person name="Shvartsbeyn A."/>
            <person name="Shin H."/>
            <person name="Shumway M."/>
            <person name="Specht C.A."/>
            <person name="Suh B.B."/>
            <person name="Tenney A."/>
            <person name="Utterback T.R."/>
            <person name="Wickes B.L."/>
            <person name="Wortman J.R."/>
            <person name="Wye N.H."/>
            <person name="Kronstad J.W."/>
            <person name="Lodge J.K."/>
            <person name="Heitman J."/>
            <person name="Davis R.W."/>
            <person name="Fraser C.M."/>
            <person name="Hyman R.W."/>
        </authorList>
    </citation>
    <scope>NUCLEOTIDE SEQUENCE [LARGE SCALE GENOMIC DNA]</scope>
    <source>
        <strain evidence="3">JEC21 / ATCC MYA-565</strain>
    </source>
</reference>
<accession>Q5K945</accession>
<feature type="region of interest" description="Disordered" evidence="1">
    <location>
        <begin position="300"/>
        <end position="396"/>
    </location>
</feature>
<feature type="region of interest" description="Disordered" evidence="1">
    <location>
        <begin position="1"/>
        <end position="112"/>
    </location>
</feature>
<evidence type="ECO:0000256" key="1">
    <source>
        <dbReference type="SAM" id="MobiDB-lite"/>
    </source>
</evidence>
<sequence>MLFTSKTFYHPLDAPPYPSDNISANASEDEDEINSQSSAPAFLPNVHQHRRTRPNIDIGETAEDIVPRPESAPALIGTSVSRKDEEEEVDRSSSIGLAPQTQPKGPAISPFTCVFSSNASATNQPSKEPQPGKTKQLKKLIATYKKKAMRELEEQRSSQQDGGVSIQPSFSGKGHLHTGAAWKMGNSTKATKTIKGTMGPAFPQVEERLVDKEEVQFDEKEEKLDEPRKRPINKGNRTESVLEEPKANALISKPLHNKALSSDLSQPHESNSNVEGNGTGERLDTLAQVATDTSTLNLSIEFIPEDTSSTMSGGVDDKKDDSPCLKTDESPTLGKPEEDITEKDDTTTPSSPHDEWKIESQKSTEPVLPQASKKSKGQRRREAARAKKIAEEAEHEKGKLIPEFQLRQRPPDQVAQVVYKNGIPGVPFYRAEVVPGRTHKQLFANRFIPRGKTFLWEPPLITLSGGFTTKEAEEVYASCTPDIKTRINALANARPEMGLYGRMSTNRIPLGDMGRVGVFEKIPQVAYSCEANVRFLWAQDRFLGFLVALVDIPEGQKLSVRLEYAFHPSAIRREKISQINATPCTCRLCSLPPLSRRYSDENRLTYHRLLASYPIISSSEPLSALFQIERTIELITLEGLWEALFDRFVDGFEICVRWADAKSAAEWAEAARDAAMLCQGDLFGDSEFKERFTRDPELYDGWSKFGRTKLRGPTEAILKAAMGDYDFETAQIQARADRAARRAHIAAMSSHVQSSSSNFPKQPLINNTLPIDALVAAIEGKGEGEEGEGREGQGVTKWKKVSKK</sequence>
<dbReference type="VEuPathDB" id="FungiDB:CNK03260"/>
<gene>
    <name evidence="2" type="ordered locus">CNK03260</name>
</gene>
<dbReference type="PaxDb" id="214684-Q5K945"/>
<dbReference type="Gene3D" id="2.170.270.10">
    <property type="entry name" value="SET domain"/>
    <property type="match status" value="1"/>
</dbReference>
<dbReference type="GO" id="GO:0042054">
    <property type="term" value="F:histone methyltransferase activity"/>
    <property type="evidence" value="ECO:0000318"/>
    <property type="project" value="GO_Central"/>
</dbReference>
<dbReference type="GeneID" id="3254619"/>
<dbReference type="PANTHER" id="PTHR47332:SF4">
    <property type="entry name" value="SET DOMAIN-CONTAINING PROTEIN 5"/>
    <property type="match status" value="1"/>
</dbReference>
<name>Q5K945_CRYD1</name>
<evidence type="ECO:0000313" key="3">
    <source>
        <dbReference type="Proteomes" id="UP000002149"/>
    </source>
</evidence>
<feature type="compositionally biased region" description="Polar residues" evidence="1">
    <location>
        <begin position="92"/>
        <end position="103"/>
    </location>
</feature>
<dbReference type="HOGENOM" id="CLU_324652_0_0_1"/>
<feature type="compositionally biased region" description="Polar residues" evidence="1">
    <location>
        <begin position="260"/>
        <end position="276"/>
    </location>
</feature>
<dbReference type="InParanoid" id="Q5K945"/>
<organism evidence="2 3">
    <name type="scientific">Cryptococcus deneoformans (strain JEC21 / ATCC MYA-565)</name>
    <name type="common">Cryptococcus neoformans var. neoformans serotype D</name>
    <dbReference type="NCBI Taxonomy" id="214684"/>
    <lineage>
        <taxon>Eukaryota</taxon>
        <taxon>Fungi</taxon>
        <taxon>Dikarya</taxon>
        <taxon>Basidiomycota</taxon>
        <taxon>Agaricomycotina</taxon>
        <taxon>Tremellomycetes</taxon>
        <taxon>Tremellales</taxon>
        <taxon>Cryptococcaceae</taxon>
        <taxon>Cryptococcus</taxon>
        <taxon>Cryptococcus neoformans species complex</taxon>
    </lineage>
</organism>
<dbReference type="RefSeq" id="XP_024513757.1">
    <property type="nucleotide sequence ID" value="XM_024658113.1"/>
</dbReference>
<feature type="compositionally biased region" description="Basic and acidic residues" evidence="1">
    <location>
        <begin position="780"/>
        <end position="791"/>
    </location>
</feature>